<feature type="region of interest" description="Disordered" evidence="1">
    <location>
        <begin position="1"/>
        <end position="32"/>
    </location>
</feature>
<reference evidence="2 5" key="2">
    <citation type="submission" date="2018-10" db="EMBL/GenBank/DDBJ databases">
        <title>Sequencing the genomes of 1000 actinobacteria strains.</title>
        <authorList>
            <person name="Klenk H.-P."/>
        </authorList>
    </citation>
    <scope>NUCLEOTIDE SEQUENCE [LARGE SCALE GENOMIC DNA]</scope>
    <source>
        <strain evidence="2 5">DSM 45119</strain>
    </source>
</reference>
<accession>A0A1I4VM78</accession>
<name>A0A1I4VM78_9PSEU</name>
<protein>
    <submittedName>
        <fullName evidence="3">Uncharacterized protein</fullName>
    </submittedName>
</protein>
<evidence type="ECO:0000313" key="2">
    <source>
        <dbReference type="EMBL" id="RKT87307.1"/>
    </source>
</evidence>
<dbReference type="Proteomes" id="UP000270697">
    <property type="component" value="Unassembled WGS sequence"/>
</dbReference>
<dbReference type="AlphaFoldDB" id="A0A1I4VM78"/>
<dbReference type="Proteomes" id="UP000199398">
    <property type="component" value="Unassembled WGS sequence"/>
</dbReference>
<gene>
    <name evidence="2" type="ORF">ATL45_5714</name>
    <name evidence="3" type="ORF">SAMN05421805_102273</name>
</gene>
<dbReference type="EMBL" id="RBXX01000002">
    <property type="protein sequence ID" value="RKT87307.1"/>
    <property type="molecule type" value="Genomic_DNA"/>
</dbReference>
<evidence type="ECO:0000313" key="3">
    <source>
        <dbReference type="EMBL" id="SFN02280.1"/>
    </source>
</evidence>
<reference evidence="3 4" key="1">
    <citation type="submission" date="2016-10" db="EMBL/GenBank/DDBJ databases">
        <authorList>
            <person name="de Groot N.N."/>
        </authorList>
    </citation>
    <scope>NUCLEOTIDE SEQUENCE [LARGE SCALE GENOMIC DNA]</scope>
    <source>
        <strain evidence="3 4">CPCC 201259</strain>
    </source>
</reference>
<evidence type="ECO:0000313" key="5">
    <source>
        <dbReference type="Proteomes" id="UP000270697"/>
    </source>
</evidence>
<dbReference type="EMBL" id="FOUP01000002">
    <property type="protein sequence ID" value="SFN02280.1"/>
    <property type="molecule type" value="Genomic_DNA"/>
</dbReference>
<keyword evidence="5" id="KW-1185">Reference proteome</keyword>
<evidence type="ECO:0000256" key="1">
    <source>
        <dbReference type="SAM" id="MobiDB-lite"/>
    </source>
</evidence>
<evidence type="ECO:0000313" key="4">
    <source>
        <dbReference type="Proteomes" id="UP000199398"/>
    </source>
</evidence>
<organism evidence="3 4">
    <name type="scientific">Saccharopolyspora antimicrobica</name>
    <dbReference type="NCBI Taxonomy" id="455193"/>
    <lineage>
        <taxon>Bacteria</taxon>
        <taxon>Bacillati</taxon>
        <taxon>Actinomycetota</taxon>
        <taxon>Actinomycetes</taxon>
        <taxon>Pseudonocardiales</taxon>
        <taxon>Pseudonocardiaceae</taxon>
        <taxon>Saccharopolyspora</taxon>
    </lineage>
</organism>
<proteinExistence type="predicted"/>
<sequence>MAEQIITGLVPPPKIADSGSSPEAGTGERRSLPLPVITRRRELLTTYGMTRVDASGRIPAAPVLHALEWPPGLSLTVRVVLGAVVLQPDPGGVHRLPSTQRIKVPATARAECGLRASDVVVLVADPQRGMLLIYPLVTVDEVLAQRHAMIWVGESV</sequence>